<gene>
    <name evidence="2" type="ORF">GN234_08635</name>
</gene>
<proteinExistence type="predicted"/>
<accession>A0A6N1CKJ4</accession>
<keyword evidence="3" id="KW-1185">Reference proteome</keyword>
<reference evidence="2 3" key="1">
    <citation type="submission" date="2020-02" db="EMBL/GenBank/DDBJ databases">
        <authorList>
            <person name="Liang J."/>
        </authorList>
    </citation>
    <scope>NUCLEOTIDE SEQUENCE [LARGE SCALE GENOMIC DNA]</scope>
    <source>
        <strain evidence="2 3">L22-9</strain>
    </source>
</reference>
<protein>
    <submittedName>
        <fullName evidence="2">Uncharacterized protein</fullName>
    </submittedName>
</protein>
<feature type="transmembrane region" description="Helical" evidence="1">
    <location>
        <begin position="21"/>
        <end position="44"/>
    </location>
</feature>
<dbReference type="RefSeq" id="WP_176688301.1">
    <property type="nucleotide sequence ID" value="NZ_CP048810.1"/>
</dbReference>
<dbReference type="EMBL" id="CP048810">
    <property type="protein sequence ID" value="QKS82003.1"/>
    <property type="molecule type" value="Genomic_DNA"/>
</dbReference>
<dbReference type="AlphaFoldDB" id="A0A6N1CKJ4"/>
<dbReference type="KEGG" id="pbz:GN234_08635"/>
<name>A0A6N1CKJ4_9PSED</name>
<sequence>MRKGVFKKRQGVVTKWKLRGGRLLGLLITTGAIGFIAASAYGFLVKDVSLDFIRPYGRYYIFQLSNETPVDQRVSSFKVIPPGPQSFIFRITRDIYGELDINGSATLPGGNISWIPAVEFHELDGKELQARSAHKFRMPPLSSRDYMQPVAAILEVQYDVLPTNVILAGLDKILRAIGLRNSSTKTRYLVVDNYWHETRSESLGEAIRIACRDNDSLRSDLCGRDKAE</sequence>
<keyword evidence="1" id="KW-0472">Membrane</keyword>
<evidence type="ECO:0000313" key="2">
    <source>
        <dbReference type="EMBL" id="QKS82003.1"/>
    </source>
</evidence>
<organism evidence="2 3">
    <name type="scientific">Pseudomonas bijieensis</name>
    <dbReference type="NCBI Taxonomy" id="2681983"/>
    <lineage>
        <taxon>Bacteria</taxon>
        <taxon>Pseudomonadati</taxon>
        <taxon>Pseudomonadota</taxon>
        <taxon>Gammaproteobacteria</taxon>
        <taxon>Pseudomonadales</taxon>
        <taxon>Pseudomonadaceae</taxon>
        <taxon>Pseudomonas</taxon>
    </lineage>
</organism>
<dbReference type="Proteomes" id="UP000509545">
    <property type="component" value="Chromosome"/>
</dbReference>
<evidence type="ECO:0000256" key="1">
    <source>
        <dbReference type="SAM" id="Phobius"/>
    </source>
</evidence>
<keyword evidence="1" id="KW-1133">Transmembrane helix</keyword>
<evidence type="ECO:0000313" key="3">
    <source>
        <dbReference type="Proteomes" id="UP000509545"/>
    </source>
</evidence>
<keyword evidence="1" id="KW-0812">Transmembrane</keyword>